<evidence type="ECO:0000313" key="7">
    <source>
        <dbReference type="Proteomes" id="UP000266615"/>
    </source>
</evidence>
<comment type="pathway">
    <text evidence="1">Cell wall biogenesis; cell wall polysaccharide biosynthesis.</text>
</comment>
<evidence type="ECO:0000259" key="5">
    <source>
        <dbReference type="Pfam" id="PF00535"/>
    </source>
</evidence>
<dbReference type="GO" id="GO:0016757">
    <property type="term" value="F:glycosyltransferase activity"/>
    <property type="evidence" value="ECO:0007669"/>
    <property type="project" value="UniProtKB-KW"/>
</dbReference>
<dbReference type="EMBL" id="QYZP01000003">
    <property type="protein sequence ID" value="RJN31377.1"/>
    <property type="molecule type" value="Genomic_DNA"/>
</dbReference>
<dbReference type="SUPFAM" id="SSF53448">
    <property type="entry name" value="Nucleotide-diphospho-sugar transferases"/>
    <property type="match status" value="1"/>
</dbReference>
<comment type="similarity">
    <text evidence="2">Belongs to the glycosyltransferase 2 family.</text>
</comment>
<evidence type="ECO:0000256" key="4">
    <source>
        <dbReference type="ARBA" id="ARBA00022679"/>
    </source>
</evidence>
<keyword evidence="7" id="KW-1185">Reference proteome</keyword>
<evidence type="ECO:0000256" key="1">
    <source>
        <dbReference type="ARBA" id="ARBA00004776"/>
    </source>
</evidence>
<dbReference type="Pfam" id="PF00535">
    <property type="entry name" value="Glycos_transf_2"/>
    <property type="match status" value="1"/>
</dbReference>
<feature type="domain" description="Glycosyltransferase 2-like" evidence="5">
    <location>
        <begin position="37"/>
        <end position="174"/>
    </location>
</feature>
<dbReference type="AlphaFoldDB" id="A0A3A4F805"/>
<dbReference type="Proteomes" id="UP000266615">
    <property type="component" value="Unassembled WGS sequence"/>
</dbReference>
<comment type="caution">
    <text evidence="6">The sequence shown here is derived from an EMBL/GenBank/DDBJ whole genome shotgun (WGS) entry which is preliminary data.</text>
</comment>
<dbReference type="PANTHER" id="PTHR43179">
    <property type="entry name" value="RHAMNOSYLTRANSFERASE WBBL"/>
    <property type="match status" value="1"/>
</dbReference>
<sequence>MMKSRSAASWAANWARASTVRNEPVAACAPTAENTWVLVCTYRRNDLLAQLLLSLRSVRMPPDATIAQPQLIVVDNAPEPTAQHLVGCHYPGAVYVHEPRPGIATARNASLDALPLDAAAVIFVDDDEQVTPNWFTHLLSAALESSADAVGGPVLPVFDHGEPEWVRTYGYVRRTDFPSGPHQRRLATNNTLVLADWFHPARHGGRGYRFDETFNFIGGSDSELFERMMRAGAHYWWCAEAVVTEHVPADRATQHWLRRRALRGGQVRAAKRQLRSADSRPAAAAFAVAAEGLARASYGAVRRFGRRFRGHSVTYTDDYYLCEGLGMLQAVIGRGGAEYARKN</sequence>
<reference evidence="6 7" key="1">
    <citation type="submission" date="2018-09" db="EMBL/GenBank/DDBJ databases">
        <title>Nesterenkonia natronophila sp. nov., an alkaliphilic actinobacteriume isolated from a soda lake, and emended description of the genus Nesterenkonia.</title>
        <authorList>
            <person name="Menes R.J."/>
            <person name="Iriarte A."/>
        </authorList>
    </citation>
    <scope>NUCLEOTIDE SEQUENCE [LARGE SCALE GENOMIC DNA]</scope>
    <source>
        <strain evidence="6 7">M8</strain>
    </source>
</reference>
<gene>
    <name evidence="6" type="ORF">D3250_11120</name>
</gene>
<organism evidence="6 7">
    <name type="scientific">Nesterenkonia natronophila</name>
    <dbReference type="NCBI Taxonomy" id="2174932"/>
    <lineage>
        <taxon>Bacteria</taxon>
        <taxon>Bacillati</taxon>
        <taxon>Actinomycetota</taxon>
        <taxon>Actinomycetes</taxon>
        <taxon>Micrococcales</taxon>
        <taxon>Micrococcaceae</taxon>
        <taxon>Nesterenkonia</taxon>
    </lineage>
</organism>
<evidence type="ECO:0000313" key="6">
    <source>
        <dbReference type="EMBL" id="RJN31377.1"/>
    </source>
</evidence>
<protein>
    <submittedName>
        <fullName evidence="6">Glycosyltransferase</fullName>
    </submittedName>
</protein>
<dbReference type="InterPro" id="IPR001173">
    <property type="entry name" value="Glyco_trans_2-like"/>
</dbReference>
<evidence type="ECO:0000256" key="2">
    <source>
        <dbReference type="ARBA" id="ARBA00006739"/>
    </source>
</evidence>
<keyword evidence="4 6" id="KW-0808">Transferase</keyword>
<dbReference type="PANTHER" id="PTHR43179:SF12">
    <property type="entry name" value="GALACTOFURANOSYLTRANSFERASE GLFT2"/>
    <property type="match status" value="1"/>
</dbReference>
<accession>A0A3A4F805</accession>
<evidence type="ECO:0000256" key="3">
    <source>
        <dbReference type="ARBA" id="ARBA00022676"/>
    </source>
</evidence>
<dbReference type="Gene3D" id="3.90.550.10">
    <property type="entry name" value="Spore Coat Polysaccharide Biosynthesis Protein SpsA, Chain A"/>
    <property type="match status" value="1"/>
</dbReference>
<proteinExistence type="inferred from homology"/>
<name>A0A3A4F805_9MICC</name>
<keyword evidence="3" id="KW-0328">Glycosyltransferase</keyword>
<dbReference type="InterPro" id="IPR029044">
    <property type="entry name" value="Nucleotide-diphossugar_trans"/>
</dbReference>